<proteinExistence type="predicted"/>
<organism evidence="1">
    <name type="scientific">hydrothermal vent metagenome</name>
    <dbReference type="NCBI Taxonomy" id="652676"/>
    <lineage>
        <taxon>unclassified sequences</taxon>
        <taxon>metagenomes</taxon>
        <taxon>ecological metagenomes</taxon>
    </lineage>
</organism>
<accession>A0A3B1CBL2</accession>
<evidence type="ECO:0000313" key="1">
    <source>
        <dbReference type="EMBL" id="VAX25572.1"/>
    </source>
</evidence>
<sequence length="67" mass="7358">MSTQLHLRSKLDQVQRTLMGQAPDEVVAVIRESMKLLSSSGMIEKAIKTGDLAPDFTLRAGDDKQVT</sequence>
<protein>
    <submittedName>
        <fullName evidence="1">Uncharacterized protein</fullName>
    </submittedName>
</protein>
<gene>
    <name evidence="1" type="ORF">MNBD_NITROSPINAE04-2204</name>
</gene>
<feature type="non-terminal residue" evidence="1">
    <location>
        <position position="67"/>
    </location>
</feature>
<dbReference type="EMBL" id="UOGA01000304">
    <property type="protein sequence ID" value="VAX25572.1"/>
    <property type="molecule type" value="Genomic_DNA"/>
</dbReference>
<dbReference type="AlphaFoldDB" id="A0A3B1CBL2"/>
<name>A0A3B1CBL2_9ZZZZ</name>
<reference evidence="1" key="1">
    <citation type="submission" date="2018-06" db="EMBL/GenBank/DDBJ databases">
        <authorList>
            <person name="Zhirakovskaya E."/>
        </authorList>
    </citation>
    <scope>NUCLEOTIDE SEQUENCE</scope>
</reference>